<protein>
    <submittedName>
        <fullName evidence="7">NAD(+) kinase</fullName>
        <ecNumber evidence="7">2.7.1.23</ecNumber>
    </submittedName>
</protein>
<dbReference type="InterPro" id="IPR002504">
    <property type="entry name" value="NADK"/>
</dbReference>
<proteinExistence type="inferred from homology"/>
<dbReference type="FunFam" id="2.60.200.30:FF:000004">
    <property type="entry name" value="NAD kinase 2, chloroplastic"/>
    <property type="match status" value="1"/>
</dbReference>
<feature type="compositionally biased region" description="Polar residues" evidence="6">
    <location>
        <begin position="599"/>
        <end position="619"/>
    </location>
</feature>
<evidence type="ECO:0000256" key="1">
    <source>
        <dbReference type="ARBA" id="ARBA00010995"/>
    </source>
</evidence>
<dbReference type="Gene3D" id="3.40.50.10330">
    <property type="entry name" value="Probable inorganic polyphosphate/atp-NAD kinase, domain 1"/>
    <property type="match status" value="1"/>
</dbReference>
<dbReference type="AlphaFoldDB" id="A0AAF0F7K4"/>
<sequence length="707" mass="78737">MAGGKGDQDVDYSPNQPPSLGGVYERSQSSLGHHKQEVINYQSSVHEDTLTMEHQETDGRLRSITNQLAETAVGVREMSKQLVRARIHSDVESVLIITKARDHRLVELTREMAVWLMTKHVNNRGRGLIVYVDSQLKDSKRFNADLIRQRHPEIFEPISVKQAKQPQSTKDNDRFKQNEGQLRYWNADMCSSSPHLFDFVITLGGDGTVLFCSWLFQSNVPPVIPFSLGSLGFLTPFNFNNYQSSLTSALQNGVRISMRMRFCATVYRAIPSSDPSASRYMRRAIKSSDTGEIIMRNIQEDGWKAIEVGPTARDTEDEPGCHIPQKDKPVRCFGTRPVESFEILNDLVIDRGPSPYVSMLEVFADNNHLTTAQADGLCVSTPTGSTAYSLSAGGSLVYPDIPAILITPICPHTLSFRPMLLPDSMELRIAVPYHSRSNAWASFDGRGRIEINRGDHIKITASQYPFPTVCPEEQPYPWFDSVSRTLNWNQRQKQKSFVMVEEHAPNHSERKTELSRREEPSQAGSKQASPQEKASNSSCESLDSDTESDSAQDYDIDDRSSAAVTRTNTMDRSLTEVAGSSAAAAMRRELHAAVQPMTSLAPTTQKSTQGSSTPNSVSTPDRYGSAGPPEAPGPLSRRHLAAANFRLQEHKQSQKHNTYKNKQQDSKQVVGSRESGKGERAQRQSWHSQAFVVYGHDDSDESDSVDA</sequence>
<feature type="region of interest" description="Disordered" evidence="6">
    <location>
        <begin position="599"/>
        <end position="707"/>
    </location>
</feature>
<keyword evidence="5" id="KW-0520">NAD</keyword>
<dbReference type="HAMAP" id="MF_00361">
    <property type="entry name" value="NAD_kinase"/>
    <property type="match status" value="1"/>
</dbReference>
<dbReference type="InterPro" id="IPR016064">
    <property type="entry name" value="NAD/diacylglycerol_kinase_sf"/>
</dbReference>
<evidence type="ECO:0000256" key="6">
    <source>
        <dbReference type="SAM" id="MobiDB-lite"/>
    </source>
</evidence>
<comment type="similarity">
    <text evidence="1">Belongs to the NAD kinase family.</text>
</comment>
<dbReference type="GO" id="GO:0003951">
    <property type="term" value="F:NAD+ kinase activity"/>
    <property type="evidence" value="ECO:0007669"/>
    <property type="project" value="UniProtKB-EC"/>
</dbReference>
<dbReference type="Pfam" id="PF01513">
    <property type="entry name" value="NAD_kinase"/>
    <property type="match status" value="1"/>
</dbReference>
<dbReference type="Proteomes" id="UP001214628">
    <property type="component" value="Chromosome 1"/>
</dbReference>
<dbReference type="EMBL" id="CP118375">
    <property type="protein sequence ID" value="WFD42092.1"/>
    <property type="molecule type" value="Genomic_DNA"/>
</dbReference>
<evidence type="ECO:0000256" key="4">
    <source>
        <dbReference type="ARBA" id="ARBA00022857"/>
    </source>
</evidence>
<keyword evidence="4" id="KW-0521">NADP</keyword>
<reference evidence="7" key="1">
    <citation type="submission" date="2023-02" db="EMBL/GenBank/DDBJ databases">
        <title>Mating type loci evolution in Malassezia.</title>
        <authorList>
            <person name="Coelho M.A."/>
        </authorList>
    </citation>
    <scope>NUCLEOTIDE SEQUENCE</scope>
    <source>
        <strain evidence="7">CBS 14136</strain>
    </source>
</reference>
<name>A0AAF0F7K4_9BASI</name>
<feature type="compositionally biased region" description="Acidic residues" evidence="6">
    <location>
        <begin position="542"/>
        <end position="556"/>
    </location>
</feature>
<dbReference type="GO" id="GO:0006741">
    <property type="term" value="P:NADP+ biosynthetic process"/>
    <property type="evidence" value="ECO:0007669"/>
    <property type="project" value="InterPro"/>
</dbReference>
<gene>
    <name evidence="7" type="ORF">MPSI1_000730</name>
</gene>
<dbReference type="InterPro" id="IPR017438">
    <property type="entry name" value="ATP-NAD_kinase_N"/>
</dbReference>
<feature type="region of interest" description="Disordered" evidence="6">
    <location>
        <begin position="1"/>
        <end position="33"/>
    </location>
</feature>
<feature type="region of interest" description="Disordered" evidence="6">
    <location>
        <begin position="499"/>
        <end position="568"/>
    </location>
</feature>
<feature type="compositionally biased region" description="Basic and acidic residues" evidence="6">
    <location>
        <begin position="500"/>
        <end position="520"/>
    </location>
</feature>
<feature type="compositionally biased region" description="Polar residues" evidence="6">
    <location>
        <begin position="522"/>
        <end position="541"/>
    </location>
</feature>
<keyword evidence="3 7" id="KW-0418">Kinase</keyword>
<evidence type="ECO:0000256" key="3">
    <source>
        <dbReference type="ARBA" id="ARBA00022777"/>
    </source>
</evidence>
<evidence type="ECO:0000313" key="7">
    <source>
        <dbReference type="EMBL" id="WFD42092.1"/>
    </source>
</evidence>
<dbReference type="GO" id="GO:0019674">
    <property type="term" value="P:NAD+ metabolic process"/>
    <property type="evidence" value="ECO:0007669"/>
    <property type="project" value="InterPro"/>
</dbReference>
<dbReference type="PANTHER" id="PTHR20275:SF0">
    <property type="entry name" value="NAD KINASE"/>
    <property type="match status" value="1"/>
</dbReference>
<organism evidence="7 8">
    <name type="scientific">Malassezia psittaci</name>
    <dbReference type="NCBI Taxonomy" id="1821823"/>
    <lineage>
        <taxon>Eukaryota</taxon>
        <taxon>Fungi</taxon>
        <taxon>Dikarya</taxon>
        <taxon>Basidiomycota</taxon>
        <taxon>Ustilaginomycotina</taxon>
        <taxon>Malasseziomycetes</taxon>
        <taxon>Malasseziales</taxon>
        <taxon>Malasseziaceae</taxon>
        <taxon>Malassezia</taxon>
    </lineage>
</organism>
<feature type="compositionally biased region" description="Acidic residues" evidence="6">
    <location>
        <begin position="698"/>
        <end position="707"/>
    </location>
</feature>
<dbReference type="Gene3D" id="2.60.200.30">
    <property type="entry name" value="Probable inorganic polyphosphate/atp-NAD kinase, domain 2"/>
    <property type="match status" value="1"/>
</dbReference>
<accession>A0AAF0F7K4</accession>
<evidence type="ECO:0000256" key="2">
    <source>
        <dbReference type="ARBA" id="ARBA00022679"/>
    </source>
</evidence>
<dbReference type="Pfam" id="PF20143">
    <property type="entry name" value="NAD_kinase_C"/>
    <property type="match status" value="1"/>
</dbReference>
<dbReference type="EC" id="2.7.1.23" evidence="7"/>
<keyword evidence="8" id="KW-1185">Reference proteome</keyword>
<keyword evidence="2 7" id="KW-0808">Transferase</keyword>
<dbReference type="InterPro" id="IPR017437">
    <property type="entry name" value="ATP-NAD_kinase_PpnK-typ_C"/>
</dbReference>
<dbReference type="PANTHER" id="PTHR20275">
    <property type="entry name" value="NAD KINASE"/>
    <property type="match status" value="1"/>
</dbReference>
<evidence type="ECO:0000256" key="5">
    <source>
        <dbReference type="ARBA" id="ARBA00023027"/>
    </source>
</evidence>
<evidence type="ECO:0000313" key="8">
    <source>
        <dbReference type="Proteomes" id="UP001214628"/>
    </source>
</evidence>
<dbReference type="SUPFAM" id="SSF111331">
    <property type="entry name" value="NAD kinase/diacylglycerol kinase-like"/>
    <property type="match status" value="1"/>
</dbReference>